<organism evidence="2 3">
    <name type="scientific">Anncaliia algerae PRA339</name>
    <dbReference type="NCBI Taxonomy" id="1288291"/>
    <lineage>
        <taxon>Eukaryota</taxon>
        <taxon>Fungi</taxon>
        <taxon>Fungi incertae sedis</taxon>
        <taxon>Microsporidia</taxon>
        <taxon>Tubulinosematoidea</taxon>
        <taxon>Tubulinosematidae</taxon>
        <taxon>Anncaliia</taxon>
    </lineage>
</organism>
<feature type="transmembrane region" description="Helical" evidence="1">
    <location>
        <begin position="273"/>
        <end position="295"/>
    </location>
</feature>
<sequence length="403" mass="47134">MLTTSLLVLLLVVYISNYIFNMIYLLKIGQNVDETIQRGIPFNVLNKLSSNEIQLLKKSFEVLPHAIYMYITQLLTEILIYVVLNSLFFFEKTRRFIIKEVVNFSNSLRIRVIDHEIVALKFVYHFTLVFSIQRLMNFNFAQYNIALAIIYSVGPFLLSNMFIVRNPFKLNIKHVLLGLTLYEIFKIFIEMEIFRNEISSFKQVPQFLTGKALIEAEKFFGDEIYYIPNMNFFCGNFLYIYNINLIFTGDWSNFKEEEILAIVSHSIGLGNNVIRILFLILKLIFVNISALCYFHMIKIISKRIRLQNISVDTMKCFLLLINLPIAIMLKNLMDFCSMQLNIIFADIRAVYICKEGDLSAALIKYCLKTGDFVFRPFFYSLLNMSHPSTMLRIKIIEKLKGFA</sequence>
<name>A0A059F0L1_9MICR</name>
<dbReference type="OrthoDB" id="10301122at2759"/>
<dbReference type="AlphaFoldDB" id="A0A059F0L1"/>
<feature type="transmembrane region" description="Helical" evidence="1">
    <location>
        <begin position="142"/>
        <end position="163"/>
    </location>
</feature>
<dbReference type="Proteomes" id="UP000030655">
    <property type="component" value="Unassembled WGS sequence"/>
</dbReference>
<keyword evidence="1" id="KW-0472">Membrane</keyword>
<dbReference type="VEuPathDB" id="MicrosporidiaDB:H312_01909"/>
<reference evidence="2 3" key="2">
    <citation type="submission" date="2014-03" db="EMBL/GenBank/DDBJ databases">
        <title>The Genome Sequence of Anncaliia algerae insect isolate PRA339.</title>
        <authorList>
            <consortium name="The Broad Institute Genome Sequencing Platform"/>
            <consortium name="The Broad Institute Genome Sequencing Center for Infectious Disease"/>
            <person name="Cuomo C."/>
            <person name="Becnel J."/>
            <person name="Sanscrainte N."/>
            <person name="Walker B."/>
            <person name="Young S.K."/>
            <person name="Zeng Q."/>
            <person name="Gargeya S."/>
            <person name="Fitzgerald M."/>
            <person name="Haas B."/>
            <person name="Abouelleil A."/>
            <person name="Alvarado L."/>
            <person name="Arachchi H.M."/>
            <person name="Berlin A.M."/>
            <person name="Chapman S.B."/>
            <person name="Dewar J."/>
            <person name="Goldberg J."/>
            <person name="Griggs A."/>
            <person name="Gujja S."/>
            <person name="Hansen M."/>
            <person name="Howarth C."/>
            <person name="Imamovic A."/>
            <person name="Larimer J."/>
            <person name="McCowan C."/>
            <person name="Murphy C."/>
            <person name="Neiman D."/>
            <person name="Pearson M."/>
            <person name="Priest M."/>
            <person name="Roberts A."/>
            <person name="Saif S."/>
            <person name="Shea T."/>
            <person name="Sisk P."/>
            <person name="Sykes S."/>
            <person name="Wortman J."/>
            <person name="Nusbaum C."/>
            <person name="Birren B."/>
        </authorList>
    </citation>
    <scope>NUCLEOTIDE SEQUENCE [LARGE SCALE GENOMIC DNA]</scope>
    <source>
        <strain evidence="2 3">PRA339</strain>
    </source>
</reference>
<feature type="transmembrane region" description="Helical" evidence="1">
    <location>
        <begin position="316"/>
        <end position="333"/>
    </location>
</feature>
<protein>
    <submittedName>
        <fullName evidence="2">Uncharacterized protein</fullName>
    </submittedName>
</protein>
<proteinExistence type="predicted"/>
<gene>
    <name evidence="2" type="ORF">H312_01909</name>
</gene>
<accession>A0A059F0L1</accession>
<keyword evidence="1" id="KW-0812">Transmembrane</keyword>
<reference evidence="3" key="1">
    <citation type="submission" date="2013-02" db="EMBL/GenBank/DDBJ databases">
        <authorList>
            <consortium name="The Broad Institute Genome Sequencing Platform"/>
            <person name="Cuomo C."/>
            <person name="Becnel J."/>
            <person name="Sanscrainte N."/>
            <person name="Walker B."/>
            <person name="Young S.K."/>
            <person name="Zeng Q."/>
            <person name="Gargeya S."/>
            <person name="Fitzgerald M."/>
            <person name="Haas B."/>
            <person name="Abouelleil A."/>
            <person name="Alvarado L."/>
            <person name="Arachchi H.M."/>
            <person name="Berlin A.M."/>
            <person name="Chapman S.B."/>
            <person name="Dewar J."/>
            <person name="Goldberg J."/>
            <person name="Griggs A."/>
            <person name="Gujja S."/>
            <person name="Hansen M."/>
            <person name="Howarth C."/>
            <person name="Imamovic A."/>
            <person name="Larimer J."/>
            <person name="McCowan C."/>
            <person name="Murphy C."/>
            <person name="Neiman D."/>
            <person name="Pearson M."/>
            <person name="Priest M."/>
            <person name="Roberts A."/>
            <person name="Saif S."/>
            <person name="Shea T."/>
            <person name="Sisk P."/>
            <person name="Sykes S."/>
            <person name="Wortman J."/>
            <person name="Nusbaum C."/>
            <person name="Birren B."/>
        </authorList>
    </citation>
    <scope>NUCLEOTIDE SEQUENCE [LARGE SCALE GENOMIC DNA]</scope>
    <source>
        <strain evidence="3">PRA339</strain>
    </source>
</reference>
<dbReference type="HOGENOM" id="CLU_683283_0_0_1"/>
<keyword evidence="3" id="KW-1185">Reference proteome</keyword>
<feature type="transmembrane region" description="Helical" evidence="1">
    <location>
        <begin position="7"/>
        <end position="26"/>
    </location>
</feature>
<keyword evidence="1" id="KW-1133">Transmembrane helix</keyword>
<feature type="transmembrane region" description="Helical" evidence="1">
    <location>
        <begin position="118"/>
        <end position="136"/>
    </location>
</feature>
<evidence type="ECO:0000256" key="1">
    <source>
        <dbReference type="SAM" id="Phobius"/>
    </source>
</evidence>
<feature type="transmembrane region" description="Helical" evidence="1">
    <location>
        <begin position="67"/>
        <end position="90"/>
    </location>
</feature>
<evidence type="ECO:0000313" key="3">
    <source>
        <dbReference type="Proteomes" id="UP000030655"/>
    </source>
</evidence>
<evidence type="ECO:0000313" key="2">
    <source>
        <dbReference type="EMBL" id="KCZ80700.1"/>
    </source>
</evidence>
<dbReference type="EMBL" id="KK365167">
    <property type="protein sequence ID" value="KCZ80700.1"/>
    <property type="molecule type" value="Genomic_DNA"/>
</dbReference>